<reference evidence="1 2" key="1">
    <citation type="submission" date="2019-12" db="EMBL/GenBank/DDBJ databases">
        <title>The draft genomic sequence of strain Chitinophaga oryziterrae JCM 16595.</title>
        <authorList>
            <person name="Zhang X."/>
        </authorList>
    </citation>
    <scope>NUCLEOTIDE SEQUENCE [LARGE SCALE GENOMIC DNA]</scope>
    <source>
        <strain evidence="1 2">JCM 16595</strain>
    </source>
</reference>
<comment type="caution">
    <text evidence="1">The sequence shown here is derived from an EMBL/GenBank/DDBJ whole genome shotgun (WGS) entry which is preliminary data.</text>
</comment>
<dbReference type="InterPro" id="IPR014894">
    <property type="entry name" value="DcrB/EagT6"/>
</dbReference>
<dbReference type="SUPFAM" id="SSF55724">
    <property type="entry name" value="Mog1p/PsbP-like"/>
    <property type="match status" value="1"/>
</dbReference>
<proteinExistence type="predicted"/>
<dbReference type="InterPro" id="IPR016123">
    <property type="entry name" value="Mog1/PsbP_a/b/a-sand"/>
</dbReference>
<accession>A0A6N8JD45</accession>
<dbReference type="Proteomes" id="UP000468388">
    <property type="component" value="Unassembled WGS sequence"/>
</dbReference>
<organism evidence="1 2">
    <name type="scientific">Chitinophaga oryziterrae</name>
    <dbReference type="NCBI Taxonomy" id="1031224"/>
    <lineage>
        <taxon>Bacteria</taxon>
        <taxon>Pseudomonadati</taxon>
        <taxon>Bacteroidota</taxon>
        <taxon>Chitinophagia</taxon>
        <taxon>Chitinophagales</taxon>
        <taxon>Chitinophagaceae</taxon>
        <taxon>Chitinophaga</taxon>
    </lineage>
</organism>
<protein>
    <submittedName>
        <fullName evidence="1">DUF1795 domain-containing protein</fullName>
    </submittedName>
</protein>
<dbReference type="AlphaFoldDB" id="A0A6N8JD45"/>
<keyword evidence="2" id="KW-1185">Reference proteome</keyword>
<name>A0A6N8JD45_9BACT</name>
<dbReference type="EMBL" id="WRXO01000004">
    <property type="protein sequence ID" value="MVT42276.1"/>
    <property type="molecule type" value="Genomic_DNA"/>
</dbReference>
<evidence type="ECO:0000313" key="1">
    <source>
        <dbReference type="EMBL" id="MVT42276.1"/>
    </source>
</evidence>
<dbReference type="Gene3D" id="3.40.1000.10">
    <property type="entry name" value="Mog1/PsbP, alpha/beta/alpha sandwich"/>
    <property type="match status" value="1"/>
</dbReference>
<gene>
    <name evidence="1" type="ORF">GO495_16920</name>
</gene>
<evidence type="ECO:0000313" key="2">
    <source>
        <dbReference type="Proteomes" id="UP000468388"/>
    </source>
</evidence>
<sequence>MKKYLPLLLLVLAACQNSPKTPKTADEVLSEVGKNPGMNAGVGTFNVTVPEGWQRLDTSLNGVNATFLFAPSAKDGFRPNINVVSESMHGTSLEEYYKKNVGMMAQYMQNFTEGATSEKEINGSRVKFLEYSHSQNGLNMDVIMALIPKNGVAYVITVTTPKGKRADYKKSFDEVVNSFSVS</sequence>
<dbReference type="OrthoDB" id="673905at2"/>
<dbReference type="Pfam" id="PF08786">
    <property type="entry name" value="DcrB"/>
    <property type="match status" value="1"/>
</dbReference>
<dbReference type="PROSITE" id="PS51257">
    <property type="entry name" value="PROKAR_LIPOPROTEIN"/>
    <property type="match status" value="1"/>
</dbReference>
<dbReference type="RefSeq" id="WP_157300903.1">
    <property type="nucleotide sequence ID" value="NZ_BAAAZB010000005.1"/>
</dbReference>